<evidence type="ECO:0000256" key="1">
    <source>
        <dbReference type="SAM" id="MobiDB-lite"/>
    </source>
</evidence>
<evidence type="ECO:0000256" key="2">
    <source>
        <dbReference type="SAM" id="Phobius"/>
    </source>
</evidence>
<evidence type="ECO:0000259" key="3">
    <source>
        <dbReference type="Pfam" id="PF13568"/>
    </source>
</evidence>
<name>A0ABT5XU74_9FLAO</name>
<dbReference type="RefSeq" id="WP_275614005.1">
    <property type="nucleotide sequence ID" value="NZ_JARFVB010000001.1"/>
</dbReference>
<dbReference type="InterPro" id="IPR025665">
    <property type="entry name" value="Beta-barrel_OMP_2"/>
</dbReference>
<dbReference type="Proteomes" id="UP001221366">
    <property type="component" value="Unassembled WGS sequence"/>
</dbReference>
<organism evidence="4 5">
    <name type="scientific">Flagellimonas yonaguniensis</name>
    <dbReference type="NCBI Taxonomy" id="3031325"/>
    <lineage>
        <taxon>Bacteria</taxon>
        <taxon>Pseudomonadati</taxon>
        <taxon>Bacteroidota</taxon>
        <taxon>Flavobacteriia</taxon>
        <taxon>Flavobacteriales</taxon>
        <taxon>Flavobacteriaceae</taxon>
        <taxon>Flagellimonas</taxon>
    </lineage>
</organism>
<gene>
    <name evidence="4" type="ORF">PY092_01050</name>
</gene>
<keyword evidence="2" id="KW-0472">Membrane</keyword>
<protein>
    <submittedName>
        <fullName evidence="4">Outer membrane beta-barrel protein</fullName>
    </submittedName>
</protein>
<dbReference type="Pfam" id="PF13568">
    <property type="entry name" value="OMP_b-brl_2"/>
    <property type="match status" value="1"/>
</dbReference>
<evidence type="ECO:0000313" key="5">
    <source>
        <dbReference type="Proteomes" id="UP001221366"/>
    </source>
</evidence>
<proteinExistence type="predicted"/>
<keyword evidence="2" id="KW-1133">Transmembrane helix</keyword>
<accession>A0ABT5XU74</accession>
<feature type="compositionally biased region" description="Polar residues" evidence="1">
    <location>
        <begin position="163"/>
        <end position="172"/>
    </location>
</feature>
<keyword evidence="5" id="KW-1185">Reference proteome</keyword>
<sequence>MMGKKNLEQLFKESFQDFQEVPDEKVWNSIEASLDKKKQKKRAIPIWWSLGGVAAALVLLLMVINPFAEQPVEEQIITDTENSALPEAPNKSEERDSDDFNGSAITSEKQKGGLANTTNDENAEKTNHQTTGKNLGVKSASMVAENAASSSNRDGSVTAMAQAENSRSNDAEALTNNKDAANNSAVAVTMNPNETKPVQSQSNISSEINDEQVAEHTEEKDEDKKQSIYDAIKEQNEIEEAIAENKSGKWSVGPSLAPVYFDASGDGSPVGPDFSSNSKSGQLNLSYGLTVAYEVGKKVKIRSGVHRVNYGYDTNDVLFSSTLRAAATDKLANIDYGPTSESIVVQSKENPKNQAAFDSKEIALSEAPTLDGKMVQQLGYIEVPLEVNYAILDKKFGVDLIGGVSSLFLVDNSVLLESNELVTEMGEANNINSLNFSANFGMGLNYQFSPKIRFNVEPVFKYQLNTFSNVSGNFRPYSIGVYSGFSFKF</sequence>
<keyword evidence="2" id="KW-0812">Transmembrane</keyword>
<feature type="region of interest" description="Disordered" evidence="1">
    <location>
        <begin position="80"/>
        <end position="172"/>
    </location>
</feature>
<feature type="transmembrane region" description="Helical" evidence="2">
    <location>
        <begin position="46"/>
        <end position="68"/>
    </location>
</feature>
<feature type="compositionally biased region" description="Basic and acidic residues" evidence="1">
    <location>
        <begin position="213"/>
        <end position="226"/>
    </location>
</feature>
<comment type="caution">
    <text evidence="4">The sequence shown here is derived from an EMBL/GenBank/DDBJ whole genome shotgun (WGS) entry which is preliminary data.</text>
</comment>
<feature type="compositionally biased region" description="Polar residues" evidence="1">
    <location>
        <begin position="193"/>
        <end position="207"/>
    </location>
</feature>
<feature type="domain" description="Outer membrane protein beta-barrel" evidence="3">
    <location>
        <begin position="249"/>
        <end position="457"/>
    </location>
</feature>
<feature type="region of interest" description="Disordered" evidence="1">
    <location>
        <begin position="193"/>
        <end position="226"/>
    </location>
</feature>
<reference evidence="4 5" key="1">
    <citation type="submission" date="2023-03" db="EMBL/GenBank/DDBJ databases">
        <title>Muricauda XX sp. nov. and Muricauda XXX sp. nov., two novel species isolated from Okinawa Trough.</title>
        <authorList>
            <person name="Cao W."/>
            <person name="Deng X."/>
        </authorList>
    </citation>
    <scope>NUCLEOTIDE SEQUENCE [LARGE SCALE GENOMIC DNA]</scope>
    <source>
        <strain evidence="4 5">334s03</strain>
    </source>
</reference>
<dbReference type="EMBL" id="JARFVB010000001">
    <property type="protein sequence ID" value="MDF0714720.1"/>
    <property type="molecule type" value="Genomic_DNA"/>
</dbReference>
<evidence type="ECO:0000313" key="4">
    <source>
        <dbReference type="EMBL" id="MDF0714720.1"/>
    </source>
</evidence>